<dbReference type="EMBL" id="SNSQ01000016">
    <property type="protein sequence ID" value="TEU47549.1"/>
    <property type="molecule type" value="Genomic_DNA"/>
</dbReference>
<protein>
    <submittedName>
        <fullName evidence="1">Uncharacterized protein</fullName>
    </submittedName>
</protein>
<gene>
    <name evidence="1" type="ORF">E3D37_16215</name>
</gene>
<dbReference type="RefSeq" id="WP_134256278.1">
    <property type="nucleotide sequence ID" value="NZ_SNSG01000013.1"/>
</dbReference>
<sequence length="60" mass="6787">MFKTVKQSLVDWQVTKDGAPFAWITNNKGSRMYTVTFHGCTDEYSGYRNLAAAKKFATGF</sequence>
<accession>A0AAX2RN70</accession>
<evidence type="ECO:0000313" key="1">
    <source>
        <dbReference type="EMBL" id="TEU47549.1"/>
    </source>
</evidence>
<comment type="caution">
    <text evidence="1">The sequence shown here is derived from an EMBL/GenBank/DDBJ whole genome shotgun (WGS) entry which is preliminary data.</text>
</comment>
<dbReference type="AlphaFoldDB" id="A0AAX2RN70"/>
<proteinExistence type="predicted"/>
<evidence type="ECO:0000313" key="2">
    <source>
        <dbReference type="Proteomes" id="UP000298234"/>
    </source>
</evidence>
<reference evidence="1 2" key="1">
    <citation type="submission" date="2019-03" db="EMBL/GenBank/DDBJ databases">
        <title>Burkholderia cepacia outbreak.</title>
        <authorList>
            <person name="Farzana R."/>
            <person name="Walsh T.R."/>
        </authorList>
    </citation>
    <scope>NUCLEOTIDE SEQUENCE [LARGE SCALE GENOMIC DNA]</scope>
    <source>
        <strain evidence="2">d13</strain>
    </source>
</reference>
<name>A0AAX2RN70_BURCE</name>
<organism evidence="1 2">
    <name type="scientific">Burkholderia cepacia</name>
    <name type="common">Pseudomonas cepacia</name>
    <dbReference type="NCBI Taxonomy" id="292"/>
    <lineage>
        <taxon>Bacteria</taxon>
        <taxon>Pseudomonadati</taxon>
        <taxon>Pseudomonadota</taxon>
        <taxon>Betaproteobacteria</taxon>
        <taxon>Burkholderiales</taxon>
        <taxon>Burkholderiaceae</taxon>
        <taxon>Burkholderia</taxon>
        <taxon>Burkholderia cepacia complex</taxon>
    </lineage>
</organism>
<dbReference type="Proteomes" id="UP000298234">
    <property type="component" value="Unassembled WGS sequence"/>
</dbReference>